<accession>A0A3E2NXQ2</accession>
<proteinExistence type="predicted"/>
<keyword evidence="3" id="KW-1185">Reference proteome</keyword>
<keyword evidence="2" id="KW-0808">Transferase</keyword>
<dbReference type="Pfam" id="PF00535">
    <property type="entry name" value="Glycos_transf_2"/>
    <property type="match status" value="1"/>
</dbReference>
<dbReference type="AlphaFoldDB" id="A0A3E2NXQ2"/>
<dbReference type="CDD" id="cd00761">
    <property type="entry name" value="Glyco_tranf_GTA_type"/>
    <property type="match status" value="1"/>
</dbReference>
<dbReference type="Proteomes" id="UP000260823">
    <property type="component" value="Unassembled WGS sequence"/>
</dbReference>
<reference evidence="2 3" key="1">
    <citation type="submission" date="2018-08" db="EMBL/GenBank/DDBJ databases">
        <title>Mucilaginibacter terrae sp. nov., isolated from manganese diggings.</title>
        <authorList>
            <person name="Huang Y."/>
            <person name="Zhou Z."/>
        </authorList>
    </citation>
    <scope>NUCLEOTIDE SEQUENCE [LARGE SCALE GENOMIC DNA]</scope>
    <source>
        <strain evidence="2 3">ZH6</strain>
    </source>
</reference>
<dbReference type="InterPro" id="IPR001173">
    <property type="entry name" value="Glyco_trans_2-like"/>
</dbReference>
<sequence>MNTFKLPPLLTIAIPTYNRAQLLTQCLNALLSQCDDDIRDNVEFLISDNCSSDNTAEVVNGFLAGDISIAYHRNSENLGADRNIANCFIKAAGKYVWVFSDDDFLLQGYLKFIVQALYQEEWGTIYLNNFWYTDNYPAQTLLPNCVNLRKINNPLDYISEVSYWTTFITGNIINRSLFIDVEYIKEFYQSNLVQLSWTLPAVFKGKPNGIITDQVLACRADNTGGYKLLKVFGKNFNNVMMQLIAAGLIDKRAKRIINRNLLSNFFPMFLNKPTDKFESENTFKVMIPVFWSYRSFWVKIFPVLFRNRYFRNVSVQ</sequence>
<evidence type="ECO:0000313" key="3">
    <source>
        <dbReference type="Proteomes" id="UP000260823"/>
    </source>
</evidence>
<feature type="domain" description="Glycosyltransferase 2-like" evidence="1">
    <location>
        <begin position="11"/>
        <end position="134"/>
    </location>
</feature>
<gene>
    <name evidence="2" type="ORF">DYU05_09440</name>
</gene>
<dbReference type="EMBL" id="QWDE01000001">
    <property type="protein sequence ID" value="RFZ85798.1"/>
    <property type="molecule type" value="Genomic_DNA"/>
</dbReference>
<name>A0A3E2NXQ2_9SPHI</name>
<dbReference type="PANTHER" id="PTHR22916">
    <property type="entry name" value="GLYCOSYLTRANSFERASE"/>
    <property type="match status" value="1"/>
</dbReference>
<dbReference type="OrthoDB" id="9815829at2"/>
<comment type="caution">
    <text evidence="2">The sequence shown here is derived from an EMBL/GenBank/DDBJ whole genome shotgun (WGS) entry which is preliminary data.</text>
</comment>
<dbReference type="InterPro" id="IPR029044">
    <property type="entry name" value="Nucleotide-diphossugar_trans"/>
</dbReference>
<dbReference type="GO" id="GO:0016758">
    <property type="term" value="F:hexosyltransferase activity"/>
    <property type="evidence" value="ECO:0007669"/>
    <property type="project" value="UniProtKB-ARBA"/>
</dbReference>
<protein>
    <submittedName>
        <fullName evidence="2">Glycosyltransferase family 2 protein</fullName>
    </submittedName>
</protein>
<dbReference type="Gene3D" id="3.90.550.10">
    <property type="entry name" value="Spore Coat Polysaccharide Biosynthesis Protein SpsA, Chain A"/>
    <property type="match status" value="1"/>
</dbReference>
<evidence type="ECO:0000259" key="1">
    <source>
        <dbReference type="Pfam" id="PF00535"/>
    </source>
</evidence>
<evidence type="ECO:0000313" key="2">
    <source>
        <dbReference type="EMBL" id="RFZ85798.1"/>
    </source>
</evidence>
<organism evidence="2 3">
    <name type="scientific">Mucilaginibacter terrenus</name>
    <dbReference type="NCBI Taxonomy" id="2482727"/>
    <lineage>
        <taxon>Bacteria</taxon>
        <taxon>Pseudomonadati</taxon>
        <taxon>Bacteroidota</taxon>
        <taxon>Sphingobacteriia</taxon>
        <taxon>Sphingobacteriales</taxon>
        <taxon>Sphingobacteriaceae</taxon>
        <taxon>Mucilaginibacter</taxon>
    </lineage>
</organism>
<dbReference type="PANTHER" id="PTHR22916:SF3">
    <property type="entry name" value="UDP-GLCNAC:BETAGAL BETA-1,3-N-ACETYLGLUCOSAMINYLTRANSFERASE-LIKE PROTEIN 1"/>
    <property type="match status" value="1"/>
</dbReference>
<dbReference type="SUPFAM" id="SSF53448">
    <property type="entry name" value="Nucleotide-diphospho-sugar transferases"/>
    <property type="match status" value="1"/>
</dbReference>